<sequence length="44" mass="5035">MLAWQEGFSMEISLVRHGKSKHADNNNMACNEFKIILPTIAFLK</sequence>
<dbReference type="Proteomes" id="UP000005316">
    <property type="component" value="Unassembled WGS sequence"/>
</dbReference>
<dbReference type="AlphaFoldDB" id="F9DMM8"/>
<protein>
    <submittedName>
        <fullName evidence="1">Amino acid adenylation domain protein</fullName>
    </submittedName>
</protein>
<dbReference type="EMBL" id="AFPZ01000002">
    <property type="protein sequence ID" value="EGQ27950.1"/>
    <property type="molecule type" value="Genomic_DNA"/>
</dbReference>
<dbReference type="HOGENOM" id="CLU_3222267_0_0_9"/>
<organism evidence="1 2">
    <name type="scientific">Sporosarcina newyorkensis 2681</name>
    <dbReference type="NCBI Taxonomy" id="1027292"/>
    <lineage>
        <taxon>Bacteria</taxon>
        <taxon>Bacillati</taxon>
        <taxon>Bacillota</taxon>
        <taxon>Bacilli</taxon>
        <taxon>Bacillales</taxon>
        <taxon>Caryophanaceae</taxon>
        <taxon>Sporosarcina</taxon>
    </lineage>
</organism>
<accession>F9DMM8</accession>
<gene>
    <name evidence="1" type="ORF">HMPREF9372_0058</name>
</gene>
<proteinExistence type="predicted"/>
<reference evidence="1 2" key="1">
    <citation type="submission" date="2011-04" db="EMBL/GenBank/DDBJ databases">
        <authorList>
            <person name="Muzny D."/>
            <person name="Qin X."/>
            <person name="Deng J."/>
            <person name="Jiang H."/>
            <person name="Liu Y."/>
            <person name="Qu J."/>
            <person name="Song X.-Z."/>
            <person name="Zhang L."/>
            <person name="Thornton R."/>
            <person name="Coyle M."/>
            <person name="Francisco L."/>
            <person name="Jackson L."/>
            <person name="Javaid M."/>
            <person name="Korchina V."/>
            <person name="Kovar C."/>
            <person name="Mata R."/>
            <person name="Mathew T."/>
            <person name="Ngo R."/>
            <person name="Nguyen L."/>
            <person name="Nguyen N."/>
            <person name="Okwuonu G."/>
            <person name="Ongeri F."/>
            <person name="Pham C."/>
            <person name="Simmons D."/>
            <person name="Wilczek-Boney K."/>
            <person name="Hale W."/>
            <person name="Jakkamsetti A."/>
            <person name="Pham P."/>
            <person name="Ruth R."/>
            <person name="San Lucas F."/>
            <person name="Warren J."/>
            <person name="Zhang J."/>
            <person name="Zhao Z."/>
            <person name="Zhou C."/>
            <person name="Zhu D."/>
            <person name="Lee S."/>
            <person name="Bess C."/>
            <person name="Blankenburg K."/>
            <person name="Forbes L."/>
            <person name="Fu Q."/>
            <person name="Gubbala S."/>
            <person name="Hirani K."/>
            <person name="Jayaseelan J.C."/>
            <person name="Lara F."/>
            <person name="Munidasa M."/>
            <person name="Palculict T."/>
            <person name="Patil S."/>
            <person name="Pu L.-L."/>
            <person name="Saada N."/>
            <person name="Tang L."/>
            <person name="Weissenberger G."/>
            <person name="Zhu Y."/>
            <person name="Hemphill L."/>
            <person name="Shang Y."/>
            <person name="Youmans B."/>
            <person name="Ayvaz T."/>
            <person name="Ross M."/>
            <person name="Santibanez J."/>
            <person name="Aqrawi P."/>
            <person name="Gross S."/>
            <person name="Joshi V."/>
            <person name="Fowler G."/>
            <person name="Nazareth L."/>
            <person name="Reid J."/>
            <person name="Worley K."/>
            <person name="Petrosino J."/>
            <person name="Highlander S."/>
            <person name="Gibbs R."/>
        </authorList>
    </citation>
    <scope>NUCLEOTIDE SEQUENCE [LARGE SCALE GENOMIC DNA]</scope>
    <source>
        <strain evidence="1 2">2681</strain>
    </source>
</reference>
<evidence type="ECO:0000313" key="1">
    <source>
        <dbReference type="EMBL" id="EGQ27950.1"/>
    </source>
</evidence>
<comment type="caution">
    <text evidence="1">The sequence shown here is derived from an EMBL/GenBank/DDBJ whole genome shotgun (WGS) entry which is preliminary data.</text>
</comment>
<evidence type="ECO:0000313" key="2">
    <source>
        <dbReference type="Proteomes" id="UP000005316"/>
    </source>
</evidence>
<name>F9DMM8_9BACL</name>